<keyword evidence="3" id="KW-1185">Reference proteome</keyword>
<dbReference type="HOGENOM" id="CLU_3225121_0_0_1"/>
<evidence type="ECO:0000313" key="1">
    <source>
        <dbReference type="EMBL" id="EDS39207.1"/>
    </source>
</evidence>
<dbReference type="KEGG" id="cqu:CpipJ_CPIJ013755"/>
<sequence length="44" mass="5154">MSIASTIEQYQKGSSFERDLQVDRQLDLQVDRLLRLVRRDSCLA</sequence>
<gene>
    <name evidence="2" type="primary">6046698</name>
    <name evidence="1" type="ORF">CpipJ_CPIJ013755</name>
</gene>
<dbReference type="InParanoid" id="B0X2I4"/>
<protein>
    <submittedName>
        <fullName evidence="1 2">Uncharacterized protein</fullName>
    </submittedName>
</protein>
<dbReference type="VEuPathDB" id="VectorBase:CPIJ013755"/>
<evidence type="ECO:0000313" key="2">
    <source>
        <dbReference type="EnsemblMetazoa" id="CPIJ013755-PA"/>
    </source>
</evidence>
<dbReference type="AlphaFoldDB" id="B0X2I4"/>
<proteinExistence type="predicted"/>
<dbReference type="EnsemblMetazoa" id="CPIJ013755-RA">
    <property type="protein sequence ID" value="CPIJ013755-PA"/>
    <property type="gene ID" value="CPIJ013755"/>
</dbReference>
<name>B0X2I4_CULQU</name>
<accession>B0X2I4</accession>
<reference evidence="2" key="2">
    <citation type="submission" date="2020-05" db="UniProtKB">
        <authorList>
            <consortium name="EnsemblMetazoa"/>
        </authorList>
    </citation>
    <scope>IDENTIFICATION</scope>
    <source>
        <strain evidence="2">JHB</strain>
    </source>
</reference>
<organism>
    <name type="scientific">Culex quinquefasciatus</name>
    <name type="common">Southern house mosquito</name>
    <name type="synonym">Culex pungens</name>
    <dbReference type="NCBI Taxonomy" id="7176"/>
    <lineage>
        <taxon>Eukaryota</taxon>
        <taxon>Metazoa</taxon>
        <taxon>Ecdysozoa</taxon>
        <taxon>Arthropoda</taxon>
        <taxon>Hexapoda</taxon>
        <taxon>Insecta</taxon>
        <taxon>Pterygota</taxon>
        <taxon>Neoptera</taxon>
        <taxon>Endopterygota</taxon>
        <taxon>Diptera</taxon>
        <taxon>Nematocera</taxon>
        <taxon>Culicoidea</taxon>
        <taxon>Culicidae</taxon>
        <taxon>Culicinae</taxon>
        <taxon>Culicini</taxon>
        <taxon>Culex</taxon>
        <taxon>Culex</taxon>
    </lineage>
</organism>
<dbReference type="Proteomes" id="UP000002320">
    <property type="component" value="Unassembled WGS sequence"/>
</dbReference>
<reference evidence="1" key="1">
    <citation type="submission" date="2007-03" db="EMBL/GenBank/DDBJ databases">
        <title>Annotation of Culex pipiens quinquefasciatus.</title>
        <authorList>
            <consortium name="The Broad Institute Genome Sequencing Platform"/>
            <person name="Atkinson P.W."/>
            <person name="Hemingway J."/>
            <person name="Christensen B.M."/>
            <person name="Higgs S."/>
            <person name="Kodira C."/>
            <person name="Hannick L."/>
            <person name="Megy K."/>
            <person name="O'Leary S."/>
            <person name="Pearson M."/>
            <person name="Haas B.J."/>
            <person name="Mauceli E."/>
            <person name="Wortman J.R."/>
            <person name="Lee N.H."/>
            <person name="Guigo R."/>
            <person name="Stanke M."/>
            <person name="Alvarado L."/>
            <person name="Amedeo P."/>
            <person name="Antoine C.H."/>
            <person name="Arensburger P."/>
            <person name="Bidwell S.L."/>
            <person name="Crawford M."/>
            <person name="Camaro F."/>
            <person name="Devon K."/>
            <person name="Engels R."/>
            <person name="Hammond M."/>
            <person name="Howarth C."/>
            <person name="Koehrsen M."/>
            <person name="Lawson D."/>
            <person name="Montgomery P."/>
            <person name="Nene V."/>
            <person name="Nusbaum C."/>
            <person name="Puiu D."/>
            <person name="Romero-Severson J."/>
            <person name="Severson D.W."/>
            <person name="Shumway M."/>
            <person name="Sisk P."/>
            <person name="Stolte C."/>
            <person name="Zeng Q."/>
            <person name="Eisenstadt E."/>
            <person name="Fraser-Liggett C."/>
            <person name="Strausberg R."/>
            <person name="Galagan J."/>
            <person name="Birren B."/>
            <person name="Collins F.H."/>
        </authorList>
    </citation>
    <scope>NUCLEOTIDE SEQUENCE [LARGE SCALE GENOMIC DNA]</scope>
    <source>
        <strain evidence="1">JHB</strain>
    </source>
</reference>
<dbReference type="EMBL" id="DS232291">
    <property type="protein sequence ID" value="EDS39207.1"/>
    <property type="molecule type" value="Genomic_DNA"/>
</dbReference>
<evidence type="ECO:0000313" key="3">
    <source>
        <dbReference type="Proteomes" id="UP000002320"/>
    </source>
</evidence>